<proteinExistence type="predicted"/>
<evidence type="ECO:0000313" key="1">
    <source>
        <dbReference type="EMBL" id="UVC17628.1"/>
    </source>
</evidence>
<keyword evidence="2" id="KW-1185">Reference proteome</keyword>
<protein>
    <submittedName>
        <fullName evidence="1">Uncharacterized protein</fullName>
    </submittedName>
</protein>
<evidence type="ECO:0000313" key="2">
    <source>
        <dbReference type="Proteomes" id="UP001058098"/>
    </source>
</evidence>
<name>A0ABY5R2W5_9HYPH</name>
<accession>A0ABY5R2W5</accession>
<dbReference type="EMBL" id="CP062229">
    <property type="protein sequence ID" value="UVC17628.1"/>
    <property type="molecule type" value="Genomic_DNA"/>
</dbReference>
<gene>
    <name evidence="1" type="ORF">IHQ72_11335</name>
</gene>
<reference evidence="1" key="1">
    <citation type="submission" date="2020-09" db="EMBL/GenBank/DDBJ databases">
        <title>Rhizobia associated with sainfoin plants.</title>
        <authorList>
            <person name="Asharfi S."/>
            <person name="Kuzmanovic N."/>
            <person name="Bunk B."/>
            <person name="Sproeer C."/>
            <person name="Becker M."/>
            <person name="Thuenen T."/>
        </authorList>
    </citation>
    <scope>NUCLEOTIDE SEQUENCE</scope>
    <source>
        <strain evidence="1">OM4</strain>
    </source>
</reference>
<sequence>MLKTPGVTSVRVQTLRGHSNTYRFMPDSTPGKRSTVIGHGLLQSDDAPEPDFTIAIEDGAAVPDAKPRSGRVMGWPVRAVARSECPDRFQC</sequence>
<dbReference type="RefSeq" id="WP_258122512.1">
    <property type="nucleotide sequence ID" value="NZ_CP062229.1"/>
</dbReference>
<organism evidence="1 2">
    <name type="scientific">Mesorhizobium onobrychidis</name>
    <dbReference type="NCBI Taxonomy" id="2775404"/>
    <lineage>
        <taxon>Bacteria</taxon>
        <taxon>Pseudomonadati</taxon>
        <taxon>Pseudomonadota</taxon>
        <taxon>Alphaproteobacteria</taxon>
        <taxon>Hyphomicrobiales</taxon>
        <taxon>Phyllobacteriaceae</taxon>
        <taxon>Mesorhizobium</taxon>
    </lineage>
</organism>
<dbReference type="Proteomes" id="UP001058098">
    <property type="component" value="Chromosome"/>
</dbReference>